<comment type="caution">
    <text evidence="1">The sequence shown here is derived from an EMBL/GenBank/DDBJ whole genome shotgun (WGS) entry which is preliminary data.</text>
</comment>
<evidence type="ECO:0000313" key="2">
    <source>
        <dbReference type="Proteomes" id="UP000266669"/>
    </source>
</evidence>
<dbReference type="RefSeq" id="WP_118983619.1">
    <property type="nucleotide sequence ID" value="NZ_QHCS01000007.1"/>
</dbReference>
<reference evidence="2" key="1">
    <citation type="submission" date="2018-05" db="EMBL/GenBank/DDBJ databases">
        <title>Leptospira yasudae sp. nov. and Leptospira stimsonii sp. nov., two pathogenic species of the genus Leptospira isolated from environmental sources.</title>
        <authorList>
            <person name="Casanovas-Massana A."/>
            <person name="Hamond C."/>
            <person name="Santos L.A."/>
            <person name="Hacker K.P."/>
            <person name="Balassiano I."/>
            <person name="Medeiros M.A."/>
            <person name="Reis M.G."/>
            <person name="Ko A.I."/>
            <person name="Wunder E.A."/>
        </authorList>
    </citation>
    <scope>NUCLEOTIDE SEQUENCE [LARGE SCALE GENOMIC DNA]</scope>
    <source>
        <strain evidence="2">AMB6-RJ</strain>
    </source>
</reference>
<sequence length="72" mass="8449">MIYDKDKPIRGLIAKVLSEECLNLRKFETLYQPADSAIEVTLRLQLPEGSTKEDLSKLLKWIEIENHYRSTR</sequence>
<gene>
    <name evidence="1" type="ORF">DLM78_20445</name>
</gene>
<dbReference type="AlphaFoldDB" id="A0A8B3CNZ2"/>
<accession>A0A8B3CNZ2</accession>
<protein>
    <submittedName>
        <fullName evidence="1">Uncharacterized protein</fullName>
    </submittedName>
</protein>
<organism evidence="1 2">
    <name type="scientific">Leptospira stimsonii</name>
    <dbReference type="NCBI Taxonomy" id="2202203"/>
    <lineage>
        <taxon>Bacteria</taxon>
        <taxon>Pseudomonadati</taxon>
        <taxon>Spirochaetota</taxon>
        <taxon>Spirochaetia</taxon>
        <taxon>Leptospirales</taxon>
        <taxon>Leptospiraceae</taxon>
        <taxon>Leptospira</taxon>
    </lineage>
</organism>
<evidence type="ECO:0000313" key="1">
    <source>
        <dbReference type="EMBL" id="RHX83856.1"/>
    </source>
</evidence>
<proteinExistence type="predicted"/>
<name>A0A8B3CNZ2_9LEPT</name>
<dbReference type="Proteomes" id="UP000266669">
    <property type="component" value="Unassembled WGS sequence"/>
</dbReference>
<dbReference type="EMBL" id="QHCS01000007">
    <property type="protein sequence ID" value="RHX83856.1"/>
    <property type="molecule type" value="Genomic_DNA"/>
</dbReference>